<dbReference type="EC" id="2.7.7.76" evidence="2"/>
<evidence type="ECO:0000313" key="3">
    <source>
        <dbReference type="Proteomes" id="UP001232973"/>
    </source>
</evidence>
<keyword evidence="2" id="KW-0548">Nucleotidyltransferase</keyword>
<dbReference type="CDD" id="cd04182">
    <property type="entry name" value="GT_2_like_f"/>
    <property type="match status" value="1"/>
</dbReference>
<keyword evidence="2" id="KW-0808">Transferase</keyword>
<evidence type="ECO:0000313" key="2">
    <source>
        <dbReference type="EMBL" id="MDQ0188506.1"/>
    </source>
</evidence>
<sequence length="216" mass="24044">MQEETKHMDTPQPWILVLAAGQSRRMGKPKLLLPDETGSPLIVRVMNTVLHASRAASSKVCVVYDPAQPAVERSVSSALGSEKVDRVWNDQAHTGMASSLRAGIQHLQSLQAECAVVVLGDQPELSARVVEDVMRLYLRHQTHIVRTRYRGTPGHPVLFAQALFPELTQIEGDQGGRDILRRHLAETTWLDVDAPPLQDIDTPEDYDAFLRRSSIK</sequence>
<protein>
    <submittedName>
        <fullName evidence="2">Molybdenum cofactor cytidylyltransferase</fullName>
        <ecNumber evidence="2">2.7.7.76</ecNumber>
    </submittedName>
</protein>
<dbReference type="EMBL" id="JAUSTP010000001">
    <property type="protein sequence ID" value="MDQ0188506.1"/>
    <property type="molecule type" value="Genomic_DNA"/>
</dbReference>
<dbReference type="SUPFAM" id="SSF53448">
    <property type="entry name" value="Nucleotide-diphospho-sugar transferases"/>
    <property type="match status" value="1"/>
</dbReference>
<feature type="domain" description="MobA-like NTP transferase" evidence="1">
    <location>
        <begin position="16"/>
        <end position="183"/>
    </location>
</feature>
<keyword evidence="3" id="KW-1185">Reference proteome</keyword>
<dbReference type="PANTHER" id="PTHR43777">
    <property type="entry name" value="MOLYBDENUM COFACTOR CYTIDYLYLTRANSFERASE"/>
    <property type="match status" value="1"/>
</dbReference>
<dbReference type="GO" id="GO:0061602">
    <property type="term" value="F:molybdenum cofactor cytidylyltransferase activity"/>
    <property type="evidence" value="ECO:0007669"/>
    <property type="project" value="UniProtKB-EC"/>
</dbReference>
<dbReference type="InterPro" id="IPR029044">
    <property type="entry name" value="Nucleotide-diphossugar_trans"/>
</dbReference>
<dbReference type="Proteomes" id="UP001232973">
    <property type="component" value="Unassembled WGS sequence"/>
</dbReference>
<evidence type="ECO:0000259" key="1">
    <source>
        <dbReference type="Pfam" id="PF12804"/>
    </source>
</evidence>
<dbReference type="Pfam" id="PF12804">
    <property type="entry name" value="NTP_transf_3"/>
    <property type="match status" value="1"/>
</dbReference>
<reference evidence="2 3" key="1">
    <citation type="submission" date="2023-07" db="EMBL/GenBank/DDBJ databases">
        <title>Genomic Encyclopedia of Type Strains, Phase IV (KMG-IV): sequencing the most valuable type-strain genomes for metagenomic binning, comparative biology and taxonomic classification.</title>
        <authorList>
            <person name="Goeker M."/>
        </authorList>
    </citation>
    <scope>NUCLEOTIDE SEQUENCE [LARGE SCALE GENOMIC DNA]</scope>
    <source>
        <strain evidence="2 3">DSM 4006</strain>
    </source>
</reference>
<dbReference type="InterPro" id="IPR025877">
    <property type="entry name" value="MobA-like_NTP_Trfase"/>
</dbReference>
<dbReference type="Gene3D" id="3.90.550.10">
    <property type="entry name" value="Spore Coat Polysaccharide Biosynthesis Protein SpsA, Chain A"/>
    <property type="match status" value="1"/>
</dbReference>
<organism evidence="2 3">
    <name type="scientific">Alicyclobacillus cycloheptanicus</name>
    <dbReference type="NCBI Taxonomy" id="1457"/>
    <lineage>
        <taxon>Bacteria</taxon>
        <taxon>Bacillati</taxon>
        <taxon>Bacillota</taxon>
        <taxon>Bacilli</taxon>
        <taxon>Bacillales</taxon>
        <taxon>Alicyclobacillaceae</taxon>
        <taxon>Alicyclobacillus</taxon>
    </lineage>
</organism>
<name>A0ABT9XFI6_9BACL</name>
<comment type="caution">
    <text evidence="2">The sequence shown here is derived from an EMBL/GenBank/DDBJ whole genome shotgun (WGS) entry which is preliminary data.</text>
</comment>
<proteinExistence type="predicted"/>
<accession>A0ABT9XFI6</accession>
<dbReference type="PANTHER" id="PTHR43777:SF1">
    <property type="entry name" value="MOLYBDENUM COFACTOR CYTIDYLYLTRANSFERASE"/>
    <property type="match status" value="1"/>
</dbReference>
<gene>
    <name evidence="2" type="ORF">J2S03_000310</name>
</gene>
<dbReference type="RefSeq" id="WP_274455905.1">
    <property type="nucleotide sequence ID" value="NZ_CP067097.1"/>
</dbReference>